<organism evidence="10 11">
    <name type="scientific">Rarispira pelagica</name>
    <dbReference type="NCBI Taxonomy" id="3141764"/>
    <lineage>
        <taxon>Bacteria</taxon>
        <taxon>Pseudomonadati</taxon>
        <taxon>Spirochaetota</taxon>
        <taxon>Spirochaetia</taxon>
        <taxon>Winmispirales</taxon>
        <taxon>Winmispiraceae</taxon>
        <taxon>Rarispira</taxon>
    </lineage>
</organism>
<dbReference type="Pfam" id="PF06429">
    <property type="entry name" value="Flg_bbr_C"/>
    <property type="match status" value="1"/>
</dbReference>
<dbReference type="InterPro" id="IPR010930">
    <property type="entry name" value="Flg_bb/hook_C_dom"/>
</dbReference>
<evidence type="ECO:0000256" key="2">
    <source>
        <dbReference type="ARBA" id="ARBA00004613"/>
    </source>
</evidence>
<evidence type="ECO:0000313" key="11">
    <source>
        <dbReference type="Proteomes" id="UP001466331"/>
    </source>
</evidence>
<keyword evidence="10" id="KW-0969">Cilium</keyword>
<keyword evidence="5" id="KW-0964">Secreted</keyword>
<proteinExistence type="inferred from homology"/>
<accession>A0ABU9UD23</accession>
<sequence length="624" mass="68486">MQSTFTAIEIGKRGVIAHTQGLATVGHNMSNASVEGYSRQRVEFAPTDPLYIPGLNREETPGQIGQGVDIKSISRVRDEILEGRIVAQANAGGYWETRNNYLLMMEKIYNEPADVSVRSLMDRFWESWQELSINPGEIAPRNALIQDSKALLDAIHQRYDALSSTRKMLEEDVQDTVGLVNDYARQIAQLNEQIVKVKAMGDNPNDLLDRRDLLVEKLSTLVNITVDKRDPDEFSVHIGGRHLVQGRKFHEFQLEARAENDGFSAVLWEGSTEEVRIDGGKLAALLDLRDGDVRQELQKLDTMTVNMVQLVNEIHRSASGLNGNTGVDFFVEHPAVLNATGNYDRNGDGEFDSTYIFRINGTNKLDPQAQVGIEGVITLSGPEGNVQVAYNPTDTVQDIVNRINTSGAEVSASFDRQGRLMLKATPASDINYPDFVIRHVEDSGQFLAGYAGALAQPGPAGAYDWAQADAIVQLAGGADYGVAPFSHPSGWIEINPEIENDPFSIAAGFAENGKSVEPGDGRAALAIAQLRTKPVMIGSLMTFDDYFAASIADIGAKGRQAEIADQTQQLMMKDLKDMRESISGVNLDEELAQMIKFQHGYSASARFISTFNTMLDVLINRMGV</sequence>
<dbReference type="InterPro" id="IPR002371">
    <property type="entry name" value="FlgK"/>
</dbReference>
<evidence type="ECO:0000259" key="8">
    <source>
        <dbReference type="Pfam" id="PF06429"/>
    </source>
</evidence>
<dbReference type="InterPro" id="IPR010810">
    <property type="entry name" value="Flagellin_hook_IN_motif"/>
</dbReference>
<keyword evidence="7" id="KW-0175">Coiled coil</keyword>
<evidence type="ECO:0000313" key="10">
    <source>
        <dbReference type="EMBL" id="MEM5948568.1"/>
    </source>
</evidence>
<evidence type="ECO:0000256" key="1">
    <source>
        <dbReference type="ARBA" id="ARBA00004365"/>
    </source>
</evidence>
<dbReference type="InterPro" id="IPR053927">
    <property type="entry name" value="FlgK_helical"/>
</dbReference>
<feature type="domain" description="Flagellar hook-associated protein FlgK helical" evidence="9">
    <location>
        <begin position="104"/>
        <end position="330"/>
    </location>
</feature>
<dbReference type="SUPFAM" id="SSF64518">
    <property type="entry name" value="Phase 1 flagellin"/>
    <property type="match status" value="1"/>
</dbReference>
<feature type="coiled-coil region" evidence="7">
    <location>
        <begin position="152"/>
        <end position="200"/>
    </location>
</feature>
<dbReference type="NCBIfam" id="TIGR02492">
    <property type="entry name" value="flgK_ends"/>
    <property type="match status" value="1"/>
</dbReference>
<dbReference type="PANTHER" id="PTHR30033">
    <property type="entry name" value="FLAGELLAR HOOK-ASSOCIATED PROTEIN 1"/>
    <property type="match status" value="1"/>
</dbReference>
<keyword evidence="10" id="KW-0966">Cell projection</keyword>
<dbReference type="Pfam" id="PF22638">
    <property type="entry name" value="FlgK_D1"/>
    <property type="match status" value="1"/>
</dbReference>
<feature type="domain" description="Flagellar basal-body/hook protein C-terminal" evidence="8">
    <location>
        <begin position="582"/>
        <end position="620"/>
    </location>
</feature>
<protein>
    <recommendedName>
        <fullName evidence="4">Flagellar hook-associated protein 1</fullName>
    </recommendedName>
</protein>
<comment type="subcellular location">
    <subcellularLocation>
        <location evidence="1">Bacterial flagellum</location>
    </subcellularLocation>
    <subcellularLocation>
        <location evidence="2">Secreted</location>
    </subcellularLocation>
</comment>
<dbReference type="PANTHER" id="PTHR30033:SF1">
    <property type="entry name" value="FLAGELLAR HOOK-ASSOCIATED PROTEIN 1"/>
    <property type="match status" value="1"/>
</dbReference>
<evidence type="ECO:0000256" key="4">
    <source>
        <dbReference type="ARBA" id="ARBA00016244"/>
    </source>
</evidence>
<keyword evidence="11" id="KW-1185">Reference proteome</keyword>
<dbReference type="RefSeq" id="WP_420070019.1">
    <property type="nucleotide sequence ID" value="NZ_JBCHKQ010000004.1"/>
</dbReference>
<comment type="similarity">
    <text evidence="3">Belongs to the flagella basal body rod proteins family.</text>
</comment>
<evidence type="ECO:0000256" key="7">
    <source>
        <dbReference type="SAM" id="Coils"/>
    </source>
</evidence>
<evidence type="ECO:0000256" key="3">
    <source>
        <dbReference type="ARBA" id="ARBA00009677"/>
    </source>
</evidence>
<evidence type="ECO:0000256" key="6">
    <source>
        <dbReference type="ARBA" id="ARBA00023143"/>
    </source>
</evidence>
<evidence type="ECO:0000259" key="9">
    <source>
        <dbReference type="Pfam" id="PF22638"/>
    </source>
</evidence>
<name>A0ABU9UD23_9SPIR</name>
<reference evidence="10 11" key="1">
    <citation type="submission" date="2024-03" db="EMBL/GenBank/DDBJ databases">
        <title>Ignisphaera cupida sp. nov., a hyperthermophilic hydrolytic archaeon from a hot spring of Kamchatka, and proposal of Ignisphaeraceae fam. nov.</title>
        <authorList>
            <person name="Podosokorskaya O.A."/>
            <person name="Elcheninov A.G."/>
            <person name="Maltseva A.I."/>
            <person name="Zayulina K.S."/>
            <person name="Novikov A."/>
            <person name="Merkel A.Y."/>
        </authorList>
    </citation>
    <scope>NUCLEOTIDE SEQUENCE [LARGE SCALE GENOMIC DNA]</scope>
    <source>
        <strain evidence="10 11">38H-sp</strain>
    </source>
</reference>
<dbReference type="EMBL" id="JBCHKQ010000004">
    <property type="protein sequence ID" value="MEM5948568.1"/>
    <property type="molecule type" value="Genomic_DNA"/>
</dbReference>
<comment type="caution">
    <text evidence="10">The sequence shown here is derived from an EMBL/GenBank/DDBJ whole genome shotgun (WGS) entry which is preliminary data.</text>
</comment>
<dbReference type="Proteomes" id="UP001466331">
    <property type="component" value="Unassembled WGS sequence"/>
</dbReference>
<keyword evidence="10" id="KW-0282">Flagellum</keyword>
<dbReference type="PRINTS" id="PR01005">
    <property type="entry name" value="FLGHOOKAP1"/>
</dbReference>
<evidence type="ECO:0000256" key="5">
    <source>
        <dbReference type="ARBA" id="ARBA00022525"/>
    </source>
</evidence>
<keyword evidence="6" id="KW-0975">Bacterial flagellum</keyword>
<gene>
    <name evidence="10" type="primary">flgK</name>
    <name evidence="10" type="ORF">WKV44_08420</name>
</gene>
<dbReference type="Pfam" id="PF07196">
    <property type="entry name" value="Flagellin_IN"/>
    <property type="match status" value="1"/>
</dbReference>